<evidence type="ECO:0000256" key="3">
    <source>
        <dbReference type="ARBA" id="ARBA00022516"/>
    </source>
</evidence>
<comment type="subcellular location">
    <subcellularLocation>
        <location evidence="1">Membrane</location>
        <topology evidence="1">Multi-pass membrane protein</topology>
    </subcellularLocation>
</comment>
<name>A0A0K0FJQ8_STRVS</name>
<keyword evidence="7 11" id="KW-1133">Transmembrane helix</keyword>
<keyword evidence="12" id="KW-1185">Reference proteome</keyword>
<dbReference type="STRING" id="75913.A0A0K0FJQ8"/>
<organism evidence="12 13">
    <name type="scientific">Strongyloides venezuelensis</name>
    <name type="common">Threadworm</name>
    <dbReference type="NCBI Taxonomy" id="75913"/>
    <lineage>
        <taxon>Eukaryota</taxon>
        <taxon>Metazoa</taxon>
        <taxon>Ecdysozoa</taxon>
        <taxon>Nematoda</taxon>
        <taxon>Chromadorea</taxon>
        <taxon>Rhabditida</taxon>
        <taxon>Tylenchina</taxon>
        <taxon>Panagrolaimomorpha</taxon>
        <taxon>Strongyloidoidea</taxon>
        <taxon>Strongyloididae</taxon>
        <taxon>Strongyloides</taxon>
    </lineage>
</organism>
<keyword evidence="6 11" id="KW-0276">Fatty acid metabolism</keyword>
<dbReference type="PANTHER" id="PTHR11157">
    <property type="entry name" value="FATTY ACID ACYL TRANSFERASE-RELATED"/>
    <property type="match status" value="1"/>
</dbReference>
<reference evidence="12" key="1">
    <citation type="submission" date="2014-07" db="EMBL/GenBank/DDBJ databases">
        <authorList>
            <person name="Martin A.A"/>
            <person name="De Silva N."/>
        </authorList>
    </citation>
    <scope>NUCLEOTIDE SEQUENCE</scope>
</reference>
<sequence length="286" mass="33784">MIGSTSSDMYEVWKGPNVEIVYIPYKYNTKLKIEEFWNPEIVYYLFAKYWKLSFVIALFYITAIRIIENLMKEKRAFELKKSLFIWNISLAIFSVVGMIRSGEEFFYVTVNKPFVHTICYSMNPNEPVAYWACAFALSKVAELFDTIFLVLRKRKVIFLHWYHHVVVLIYSWNSAVELTAAGRWFIFMNFSVHSVMYTYYALTSIGFRFPKIISMSVTILQTGQMLIGVAISCYVYYLRSIVNIVPCQQSYENLTLCFSIYLSFAILFMNFFIKSYFSRKDIKKIQ</sequence>
<comment type="pathway">
    <text evidence="2">Lipid metabolism; fatty acid biosynthesis.</text>
</comment>
<proteinExistence type="inferred from homology"/>
<feature type="transmembrane region" description="Helical" evidence="11">
    <location>
        <begin position="41"/>
        <end position="62"/>
    </location>
</feature>
<evidence type="ECO:0000313" key="13">
    <source>
        <dbReference type="WBParaSite" id="SVE_0913300.1"/>
    </source>
</evidence>
<evidence type="ECO:0000256" key="9">
    <source>
        <dbReference type="ARBA" id="ARBA00023136"/>
    </source>
</evidence>
<dbReference type="GO" id="GO:0030148">
    <property type="term" value="P:sphingolipid biosynthetic process"/>
    <property type="evidence" value="ECO:0007669"/>
    <property type="project" value="TreeGrafter"/>
</dbReference>
<dbReference type="AlphaFoldDB" id="A0A0K0FJQ8"/>
<feature type="transmembrane region" description="Helical" evidence="11">
    <location>
        <begin position="181"/>
        <end position="200"/>
    </location>
</feature>
<feature type="transmembrane region" description="Helical" evidence="11">
    <location>
        <begin position="83"/>
        <end position="102"/>
    </location>
</feature>
<dbReference type="InterPro" id="IPR002076">
    <property type="entry name" value="ELO_fam"/>
</dbReference>
<feature type="transmembrane region" description="Helical" evidence="11">
    <location>
        <begin position="258"/>
        <end position="277"/>
    </location>
</feature>
<feature type="transmembrane region" description="Helical" evidence="11">
    <location>
        <begin position="128"/>
        <end position="151"/>
    </location>
</feature>
<evidence type="ECO:0000256" key="7">
    <source>
        <dbReference type="ARBA" id="ARBA00022989"/>
    </source>
</evidence>
<protein>
    <recommendedName>
        <fullName evidence="11">Elongation of very long chain fatty acids protein</fullName>
        <ecNumber evidence="11">2.3.1.199</ecNumber>
    </recommendedName>
    <alternativeName>
        <fullName evidence="11">Very-long-chain 3-oxoacyl-CoA synthase</fullName>
    </alternativeName>
</protein>
<dbReference type="PROSITE" id="PS01188">
    <property type="entry name" value="ELO"/>
    <property type="match status" value="1"/>
</dbReference>
<dbReference type="Proteomes" id="UP000035680">
    <property type="component" value="Unassembled WGS sequence"/>
</dbReference>
<evidence type="ECO:0000256" key="2">
    <source>
        <dbReference type="ARBA" id="ARBA00005194"/>
    </source>
</evidence>
<keyword evidence="8 11" id="KW-0443">Lipid metabolism</keyword>
<keyword evidence="3 11" id="KW-0444">Lipid biosynthesis</keyword>
<dbReference type="EC" id="2.3.1.199" evidence="11"/>
<dbReference type="Pfam" id="PF01151">
    <property type="entry name" value="ELO"/>
    <property type="match status" value="1"/>
</dbReference>
<dbReference type="GO" id="GO:0034625">
    <property type="term" value="P:fatty acid elongation, monounsaturated fatty acid"/>
    <property type="evidence" value="ECO:0007669"/>
    <property type="project" value="TreeGrafter"/>
</dbReference>
<evidence type="ECO:0000256" key="1">
    <source>
        <dbReference type="ARBA" id="ARBA00004141"/>
    </source>
</evidence>
<dbReference type="WBParaSite" id="SVE_0913300.1">
    <property type="protein sequence ID" value="SVE_0913300.1"/>
    <property type="gene ID" value="SVE_0913300"/>
</dbReference>
<dbReference type="GO" id="GO:0034626">
    <property type="term" value="P:fatty acid elongation, polyunsaturated fatty acid"/>
    <property type="evidence" value="ECO:0007669"/>
    <property type="project" value="TreeGrafter"/>
</dbReference>
<dbReference type="GO" id="GO:0005789">
    <property type="term" value="C:endoplasmic reticulum membrane"/>
    <property type="evidence" value="ECO:0007669"/>
    <property type="project" value="TreeGrafter"/>
</dbReference>
<evidence type="ECO:0000256" key="8">
    <source>
        <dbReference type="ARBA" id="ARBA00023098"/>
    </source>
</evidence>
<dbReference type="GO" id="GO:0042761">
    <property type="term" value="P:very long-chain fatty acid biosynthetic process"/>
    <property type="evidence" value="ECO:0007669"/>
    <property type="project" value="TreeGrafter"/>
</dbReference>
<keyword evidence="9 11" id="KW-0472">Membrane</keyword>
<evidence type="ECO:0000313" key="12">
    <source>
        <dbReference type="Proteomes" id="UP000035680"/>
    </source>
</evidence>
<evidence type="ECO:0000256" key="4">
    <source>
        <dbReference type="ARBA" id="ARBA00022679"/>
    </source>
</evidence>
<dbReference type="InterPro" id="IPR030457">
    <property type="entry name" value="ELO_CS"/>
</dbReference>
<keyword evidence="5 11" id="KW-0812">Transmembrane</keyword>
<dbReference type="GO" id="GO:0019367">
    <property type="term" value="P:fatty acid elongation, saturated fatty acid"/>
    <property type="evidence" value="ECO:0007669"/>
    <property type="project" value="TreeGrafter"/>
</dbReference>
<feature type="transmembrane region" description="Helical" evidence="11">
    <location>
        <begin position="158"/>
        <end position="175"/>
    </location>
</feature>
<evidence type="ECO:0000256" key="6">
    <source>
        <dbReference type="ARBA" id="ARBA00022832"/>
    </source>
</evidence>
<evidence type="ECO:0000256" key="11">
    <source>
        <dbReference type="RuleBase" id="RU361115"/>
    </source>
</evidence>
<evidence type="ECO:0000256" key="5">
    <source>
        <dbReference type="ARBA" id="ARBA00022692"/>
    </source>
</evidence>
<dbReference type="GO" id="GO:0009922">
    <property type="term" value="F:fatty acid elongase activity"/>
    <property type="evidence" value="ECO:0007669"/>
    <property type="project" value="UniProtKB-EC"/>
</dbReference>
<comment type="catalytic activity">
    <reaction evidence="11">
        <text>a very-long-chain acyl-CoA + malonyl-CoA + H(+) = a very-long-chain 3-oxoacyl-CoA + CO2 + CoA</text>
        <dbReference type="Rhea" id="RHEA:32727"/>
        <dbReference type="ChEBI" id="CHEBI:15378"/>
        <dbReference type="ChEBI" id="CHEBI:16526"/>
        <dbReference type="ChEBI" id="CHEBI:57287"/>
        <dbReference type="ChEBI" id="CHEBI:57384"/>
        <dbReference type="ChEBI" id="CHEBI:90725"/>
        <dbReference type="ChEBI" id="CHEBI:90736"/>
        <dbReference type="EC" id="2.3.1.199"/>
    </reaction>
</comment>
<dbReference type="PANTHER" id="PTHR11157:SF5">
    <property type="entry name" value="ELONGATION OF VERY LONG CHAIN FATTY ACIDS PROTEIN"/>
    <property type="match status" value="1"/>
</dbReference>
<comment type="similarity">
    <text evidence="11">Belongs to the ELO family.</text>
</comment>
<dbReference type="UniPathway" id="UPA00094"/>
<accession>A0A0K0FJQ8</accession>
<keyword evidence="4 11" id="KW-0808">Transferase</keyword>
<keyword evidence="10 11" id="KW-0275">Fatty acid biosynthesis</keyword>
<evidence type="ECO:0000256" key="10">
    <source>
        <dbReference type="ARBA" id="ARBA00023160"/>
    </source>
</evidence>
<feature type="transmembrane region" description="Helical" evidence="11">
    <location>
        <begin position="212"/>
        <end position="238"/>
    </location>
</feature>
<reference evidence="13" key="2">
    <citation type="submission" date="2015-08" db="UniProtKB">
        <authorList>
            <consortium name="WormBaseParasite"/>
        </authorList>
    </citation>
    <scope>IDENTIFICATION</scope>
</reference>